<evidence type="ECO:0000256" key="1">
    <source>
        <dbReference type="ARBA" id="ARBA00022630"/>
    </source>
</evidence>
<sequence>MIRITQLKLPLDYEKTPLAAHAARALRCAPAEIARVVLRKRSVDARDKGDIRFVLTLDVETKRPLKNLPKGCERVAAPQARTLPAPRVLAHRPLVVGLGPAGLFAALTLARAGLAPLVVERGRRVDERARDVDIFWNGGALDPESNVQFGEGGAGAFSDGKLNSGVKDARCREVLETLAHFGAPEEILWEARPHVGTDRLPAVVRAIREEIIRLGGEVLFETRLANLVVENGRVRGAVCERGGERLEIDTENVLLAVGHSARDTFAMLHALGVPMSPKPFSIGARIEHPQSLIDRAQYGKSAAHPALPAAEYRLSAHLPDGRAAYTFCMCPGGTVVAAASEAGGVVTNGMSPFARDGENANSALLVSVSPADFPGGDPLAGVRFQREWEARAFQIAGENYHAPAQRVGDFLAGRASAGAGDVQPSYRPGVCYTDLSLCLPDYAAHGMREAIRIFDRRLKGFASPGAVLTGPETRSSSPLRIERDGNCESAVRGLYPCGEGAGYAGGILSAAVDGMKCAERLMAGERE</sequence>
<dbReference type="Pfam" id="PF21688">
    <property type="entry name" value="FAD-depend_C"/>
    <property type="match status" value="1"/>
</dbReference>
<dbReference type="AlphaFoldDB" id="A0A9D1CWB1"/>
<dbReference type="InterPro" id="IPR003953">
    <property type="entry name" value="FAD-dep_OxRdtase_2_FAD-bd"/>
</dbReference>
<dbReference type="PANTHER" id="PTHR42842">
    <property type="entry name" value="FAD/NAD(P)-BINDING OXIDOREDUCTASE"/>
    <property type="match status" value="1"/>
</dbReference>
<evidence type="ECO:0000256" key="2">
    <source>
        <dbReference type="ARBA" id="ARBA00023002"/>
    </source>
</evidence>
<reference evidence="5" key="2">
    <citation type="journal article" date="2021" name="PeerJ">
        <title>Extensive microbial diversity within the chicken gut microbiome revealed by metagenomics and culture.</title>
        <authorList>
            <person name="Gilroy R."/>
            <person name="Ravi A."/>
            <person name="Getino M."/>
            <person name="Pursley I."/>
            <person name="Horton D.L."/>
            <person name="Alikhan N.F."/>
            <person name="Baker D."/>
            <person name="Gharbi K."/>
            <person name="Hall N."/>
            <person name="Watson M."/>
            <person name="Adriaenssens E.M."/>
            <person name="Foster-Nyarko E."/>
            <person name="Jarju S."/>
            <person name="Secka A."/>
            <person name="Antonio M."/>
            <person name="Oren A."/>
            <person name="Chaudhuri R.R."/>
            <person name="La Ragione R."/>
            <person name="Hildebrand F."/>
            <person name="Pallen M.J."/>
        </authorList>
    </citation>
    <scope>NUCLEOTIDE SEQUENCE</scope>
    <source>
        <strain evidence="5">ChiSjej6B24-2974</strain>
    </source>
</reference>
<comment type="caution">
    <text evidence="5">The sequence shown here is derived from an EMBL/GenBank/DDBJ whole genome shotgun (WGS) entry which is preliminary data.</text>
</comment>
<dbReference type="PANTHER" id="PTHR42842:SF3">
    <property type="entry name" value="FAD_NAD(P)-BINDING OXIDOREDUCTASE FAMILY PROTEIN"/>
    <property type="match status" value="1"/>
</dbReference>
<proteinExistence type="predicted"/>
<protein>
    <submittedName>
        <fullName evidence="5">FAD-binding protein</fullName>
    </submittedName>
</protein>
<feature type="domain" description="FAD-dependent protein C-terminal" evidence="4">
    <location>
        <begin position="279"/>
        <end position="475"/>
    </location>
</feature>
<dbReference type="EMBL" id="DVFZ01000055">
    <property type="protein sequence ID" value="HIQ82596.1"/>
    <property type="molecule type" value="Genomic_DNA"/>
</dbReference>
<dbReference type="Gene3D" id="3.30.70.2700">
    <property type="match status" value="1"/>
</dbReference>
<evidence type="ECO:0000259" key="3">
    <source>
        <dbReference type="Pfam" id="PF00890"/>
    </source>
</evidence>
<dbReference type="InterPro" id="IPR036188">
    <property type="entry name" value="FAD/NAD-bd_sf"/>
</dbReference>
<evidence type="ECO:0000313" key="5">
    <source>
        <dbReference type="EMBL" id="HIQ82596.1"/>
    </source>
</evidence>
<gene>
    <name evidence="5" type="ORF">IAA52_05780</name>
</gene>
<dbReference type="Proteomes" id="UP000824260">
    <property type="component" value="Unassembled WGS sequence"/>
</dbReference>
<dbReference type="SUPFAM" id="SSF51905">
    <property type="entry name" value="FAD/NAD(P)-binding domain"/>
    <property type="match status" value="1"/>
</dbReference>
<dbReference type="Gene3D" id="3.50.50.60">
    <property type="entry name" value="FAD/NAD(P)-binding domain"/>
    <property type="match status" value="2"/>
</dbReference>
<evidence type="ECO:0000313" key="6">
    <source>
        <dbReference type="Proteomes" id="UP000824260"/>
    </source>
</evidence>
<reference evidence="5" key="1">
    <citation type="submission" date="2020-10" db="EMBL/GenBank/DDBJ databases">
        <authorList>
            <person name="Gilroy R."/>
        </authorList>
    </citation>
    <scope>NUCLEOTIDE SEQUENCE</scope>
    <source>
        <strain evidence="5">ChiSjej6B24-2974</strain>
    </source>
</reference>
<dbReference type="PIRSF" id="PIRSF038984">
    <property type="entry name" value="FAD_binding_protein"/>
    <property type="match status" value="1"/>
</dbReference>
<name>A0A9D1CWB1_9FIRM</name>
<accession>A0A9D1CWB1</accession>
<feature type="domain" description="FAD-dependent oxidoreductase 2 FAD-binding" evidence="3">
    <location>
        <begin position="199"/>
        <end position="266"/>
    </location>
</feature>
<keyword evidence="2" id="KW-0560">Oxidoreductase</keyword>
<dbReference type="InterPro" id="IPR049516">
    <property type="entry name" value="FAD-depend_C"/>
</dbReference>
<organism evidence="5 6">
    <name type="scientific">Candidatus Pullichristensenella stercorigallinarum</name>
    <dbReference type="NCBI Taxonomy" id="2840909"/>
    <lineage>
        <taxon>Bacteria</taxon>
        <taxon>Bacillati</taxon>
        <taxon>Bacillota</taxon>
        <taxon>Clostridia</taxon>
        <taxon>Candidatus Pullichristensenella</taxon>
    </lineage>
</organism>
<evidence type="ECO:0000259" key="4">
    <source>
        <dbReference type="Pfam" id="PF21688"/>
    </source>
</evidence>
<keyword evidence="1" id="KW-0285">Flavoprotein</keyword>
<dbReference type="Pfam" id="PF00890">
    <property type="entry name" value="FAD_binding_2"/>
    <property type="match status" value="1"/>
</dbReference>
<dbReference type="GO" id="GO:0016491">
    <property type="term" value="F:oxidoreductase activity"/>
    <property type="evidence" value="ECO:0007669"/>
    <property type="project" value="UniProtKB-KW"/>
</dbReference>
<dbReference type="InterPro" id="IPR028348">
    <property type="entry name" value="FAD-binding_protein"/>
</dbReference>